<proteinExistence type="predicted"/>
<keyword evidence="1" id="KW-1133">Transmembrane helix</keyword>
<evidence type="ECO:0000313" key="3">
    <source>
        <dbReference type="Proteomes" id="UP000434957"/>
    </source>
</evidence>
<dbReference type="AlphaFoldDB" id="A0A6A4E804"/>
<keyword evidence="1" id="KW-0472">Membrane</keyword>
<keyword evidence="1" id="KW-0812">Transmembrane</keyword>
<reference evidence="2 3" key="1">
    <citation type="submission" date="2018-08" db="EMBL/GenBank/DDBJ databases">
        <title>Genomic investigation of the strawberry pathogen Phytophthora fragariae indicates pathogenicity is determined by transcriptional variation in three key races.</title>
        <authorList>
            <person name="Adams T.M."/>
            <person name="Armitage A.D."/>
            <person name="Sobczyk M.K."/>
            <person name="Bates H.J."/>
            <person name="Dunwell J.M."/>
            <person name="Nellist C.F."/>
            <person name="Harrison R.J."/>
        </authorList>
    </citation>
    <scope>NUCLEOTIDE SEQUENCE [LARGE SCALE GENOMIC DNA]</scope>
    <source>
        <strain evidence="2 3">SCRP333</strain>
    </source>
</reference>
<accession>A0A6A4E804</accession>
<protein>
    <submittedName>
        <fullName evidence="2">Uncharacterized protein</fullName>
    </submittedName>
</protein>
<sequence>MGTSIDSKRSEAAGSQEGHLPWYNEGSCRYCPEVIDDIPPVEGRHRRKVADAQQQAAVVSSSVAEAGDGVCTVDFKLQLSGSRYVLAVACMAGVEVFVLTVPMYVAFVWHSGNGASGGVQTAAAKQRISGTWCVLVVACMASVEVFALTVLMSMACV</sequence>
<comment type="caution">
    <text evidence="2">The sequence shown here is derived from an EMBL/GenBank/DDBJ whole genome shotgun (WGS) entry which is preliminary data.</text>
</comment>
<feature type="transmembrane region" description="Helical" evidence="1">
    <location>
        <begin position="129"/>
        <end position="151"/>
    </location>
</feature>
<dbReference type="EMBL" id="QXFT01001339">
    <property type="protein sequence ID" value="KAE9321425.1"/>
    <property type="molecule type" value="Genomic_DNA"/>
</dbReference>
<feature type="transmembrane region" description="Helical" evidence="1">
    <location>
        <begin position="84"/>
        <end position="109"/>
    </location>
</feature>
<organism evidence="2 3">
    <name type="scientific">Phytophthora rubi</name>
    <dbReference type="NCBI Taxonomy" id="129364"/>
    <lineage>
        <taxon>Eukaryota</taxon>
        <taxon>Sar</taxon>
        <taxon>Stramenopiles</taxon>
        <taxon>Oomycota</taxon>
        <taxon>Peronosporomycetes</taxon>
        <taxon>Peronosporales</taxon>
        <taxon>Peronosporaceae</taxon>
        <taxon>Phytophthora</taxon>
    </lineage>
</organism>
<name>A0A6A4E804_9STRA</name>
<gene>
    <name evidence="2" type="ORF">PR003_g17475</name>
</gene>
<dbReference type="Proteomes" id="UP000434957">
    <property type="component" value="Unassembled WGS sequence"/>
</dbReference>
<keyword evidence="3" id="KW-1185">Reference proteome</keyword>
<evidence type="ECO:0000313" key="2">
    <source>
        <dbReference type="EMBL" id="KAE9321425.1"/>
    </source>
</evidence>
<evidence type="ECO:0000256" key="1">
    <source>
        <dbReference type="SAM" id="Phobius"/>
    </source>
</evidence>